<dbReference type="SMART" id="SM00324">
    <property type="entry name" value="RhoGAP"/>
    <property type="match status" value="1"/>
</dbReference>
<dbReference type="SMART" id="SM01025">
    <property type="entry name" value="BEN"/>
    <property type="match status" value="2"/>
</dbReference>
<evidence type="ECO:0000313" key="6">
    <source>
        <dbReference type="EMBL" id="RXN02780.1"/>
    </source>
</evidence>
<dbReference type="PROSITE" id="PS50238">
    <property type="entry name" value="RHOGAP"/>
    <property type="match status" value="1"/>
</dbReference>
<dbReference type="Gene3D" id="1.10.555.10">
    <property type="entry name" value="Rho GTPase activation protein"/>
    <property type="match status" value="1"/>
</dbReference>
<dbReference type="Gene3D" id="1.10.10.2590">
    <property type="entry name" value="BEN domain"/>
    <property type="match status" value="1"/>
</dbReference>
<dbReference type="GO" id="GO:0005634">
    <property type="term" value="C:nucleus"/>
    <property type="evidence" value="ECO:0007669"/>
    <property type="project" value="UniProtKB-SubCell"/>
</dbReference>
<protein>
    <submittedName>
        <fullName evidence="6">BEN domain-containing 2-like protein</fullName>
    </submittedName>
</protein>
<proteinExistence type="predicted"/>
<dbReference type="SUPFAM" id="SSF48350">
    <property type="entry name" value="GTPase activation domain, GAP"/>
    <property type="match status" value="1"/>
</dbReference>
<dbReference type="AlphaFoldDB" id="A0A498L300"/>
<dbReference type="PANTHER" id="PTHR47305">
    <property type="entry name" value="BEN DOMAIN-CONTAINING PROTEIN 2"/>
    <property type="match status" value="1"/>
</dbReference>
<reference evidence="6 7" key="1">
    <citation type="submission" date="2018-03" db="EMBL/GenBank/DDBJ databases">
        <title>Draft genome sequence of Rohu Carp (Labeo rohita).</title>
        <authorList>
            <person name="Das P."/>
            <person name="Kushwaha B."/>
            <person name="Joshi C.G."/>
            <person name="Kumar D."/>
            <person name="Nagpure N.S."/>
            <person name="Sahoo L."/>
            <person name="Das S.P."/>
            <person name="Bit A."/>
            <person name="Patnaik S."/>
            <person name="Meher P.K."/>
            <person name="Jayasankar P."/>
            <person name="Koringa P.G."/>
            <person name="Patel N.V."/>
            <person name="Hinsu A.T."/>
            <person name="Kumar R."/>
            <person name="Pandey M."/>
            <person name="Agarwal S."/>
            <person name="Srivastava S."/>
            <person name="Singh M."/>
            <person name="Iquebal M.A."/>
            <person name="Jaiswal S."/>
            <person name="Angadi U.B."/>
            <person name="Kumar N."/>
            <person name="Raza M."/>
            <person name="Shah T.M."/>
            <person name="Rai A."/>
            <person name="Jena J.K."/>
        </authorList>
    </citation>
    <scope>NUCLEOTIDE SEQUENCE [LARGE SCALE GENOMIC DNA]</scope>
    <source>
        <strain evidence="6">DASCIFA01</strain>
        <tissue evidence="6">Testis</tissue>
    </source>
</reference>
<organism evidence="6 7">
    <name type="scientific">Labeo rohita</name>
    <name type="common">Indian major carp</name>
    <name type="synonym">Cyprinus rohita</name>
    <dbReference type="NCBI Taxonomy" id="84645"/>
    <lineage>
        <taxon>Eukaryota</taxon>
        <taxon>Metazoa</taxon>
        <taxon>Chordata</taxon>
        <taxon>Craniata</taxon>
        <taxon>Vertebrata</taxon>
        <taxon>Euteleostomi</taxon>
        <taxon>Actinopterygii</taxon>
        <taxon>Neopterygii</taxon>
        <taxon>Teleostei</taxon>
        <taxon>Ostariophysi</taxon>
        <taxon>Cypriniformes</taxon>
        <taxon>Cyprinidae</taxon>
        <taxon>Labeoninae</taxon>
        <taxon>Labeonini</taxon>
        <taxon>Labeo</taxon>
    </lineage>
</organism>
<feature type="compositionally biased region" description="Acidic residues" evidence="3">
    <location>
        <begin position="140"/>
        <end position="149"/>
    </location>
</feature>
<dbReference type="GO" id="GO:0003677">
    <property type="term" value="F:DNA binding"/>
    <property type="evidence" value="ECO:0007669"/>
    <property type="project" value="InterPro"/>
</dbReference>
<evidence type="ECO:0000313" key="7">
    <source>
        <dbReference type="Proteomes" id="UP000290572"/>
    </source>
</evidence>
<evidence type="ECO:0000259" key="4">
    <source>
        <dbReference type="PROSITE" id="PS50238"/>
    </source>
</evidence>
<comment type="subcellular location">
    <subcellularLocation>
        <location evidence="1">Nucleus</location>
    </subcellularLocation>
</comment>
<feature type="domain" description="Rho-GAP" evidence="4">
    <location>
        <begin position="27"/>
        <end position="234"/>
    </location>
</feature>
<feature type="domain" description="BEN" evidence="5">
    <location>
        <begin position="328"/>
        <end position="426"/>
    </location>
</feature>
<feature type="domain" description="BEN" evidence="5">
    <location>
        <begin position="500"/>
        <end position="601"/>
    </location>
</feature>
<dbReference type="EMBL" id="QBIY01013493">
    <property type="protein sequence ID" value="RXN02780.1"/>
    <property type="molecule type" value="Genomic_DNA"/>
</dbReference>
<dbReference type="STRING" id="84645.A0A498L300"/>
<accession>A0A498L300</accession>
<gene>
    <name evidence="6" type="ORF">ROHU_013643</name>
</gene>
<feature type="region of interest" description="Disordered" evidence="3">
    <location>
        <begin position="139"/>
        <end position="161"/>
    </location>
</feature>
<evidence type="ECO:0000256" key="2">
    <source>
        <dbReference type="ARBA" id="ARBA00023242"/>
    </source>
</evidence>
<evidence type="ECO:0000256" key="3">
    <source>
        <dbReference type="SAM" id="MobiDB-lite"/>
    </source>
</evidence>
<dbReference type="PANTHER" id="PTHR47305:SF1">
    <property type="entry name" value="BEN DOMAIN-CONTAINING PROTEIN"/>
    <property type="match status" value="1"/>
</dbReference>
<feature type="compositionally biased region" description="Pro residues" evidence="3">
    <location>
        <begin position="249"/>
        <end position="260"/>
    </location>
</feature>
<dbReference type="InterPro" id="IPR008936">
    <property type="entry name" value="Rho_GTPase_activation_prot"/>
</dbReference>
<dbReference type="Pfam" id="PF10523">
    <property type="entry name" value="BEN"/>
    <property type="match status" value="2"/>
</dbReference>
<name>A0A498L300_LABRO</name>
<dbReference type="Proteomes" id="UP000290572">
    <property type="component" value="Unassembled WGS sequence"/>
</dbReference>
<keyword evidence="2" id="KW-0539">Nucleus</keyword>
<evidence type="ECO:0000259" key="5">
    <source>
        <dbReference type="PROSITE" id="PS51457"/>
    </source>
</evidence>
<dbReference type="PROSITE" id="PS51457">
    <property type="entry name" value="BEN"/>
    <property type="match status" value="2"/>
</dbReference>
<dbReference type="InterPro" id="IPR018379">
    <property type="entry name" value="BEN_domain"/>
</dbReference>
<dbReference type="GO" id="GO:0007165">
    <property type="term" value="P:signal transduction"/>
    <property type="evidence" value="ECO:0007669"/>
    <property type="project" value="InterPro"/>
</dbReference>
<feature type="region of interest" description="Disordered" evidence="3">
    <location>
        <begin position="234"/>
        <end position="261"/>
    </location>
</feature>
<sequence length="607" mass="68950">MKTESEDSDYYALAYYSMSSPKRVFGISLEFLRRRGQMRQGVPVVLLQMVEFLDQYGLHQSELFHASRSEARRNELKKSLNRGEFQCFRSSDAHAVASLLILFLRELPYGLIPCWNATRFLRVYTINLERSVLCGLKSEAEEDSTESMDNDSMMRSRGPSPLSDSMVTYGAILKLDEKFEMLQAKVASIQTSHQNPAVHSQRTYLSSSYRESCQGKSESFISSEASMPHLVHISSTSPLPSVESRKPPTLSPGPEVPSPPRLVIQSQSHISVKATVPSHTTQESFSRNKMSLMQHLERAKRPAEVSSEISDAASSADLLKTSCLGSSDRKVFLSNCILQRAGKMARPSAAVRYLSRNIFTAEELSQSSTTGNTKRRLKRLDPNKINAIREWAVKRYPKFDLREKGKDWKMCLSVINSTARYYRFMDKTRKLKVKEKARLENTTESVPTAVTCTAAAEIDVELSDSDTEQKQPEMLISHITEDIDTPTDWESNSVYLGPPHRDVKVPEFALSAAHLRTRPELIARYLIKFIFPEDVLVRSNVYGGVRRGIQALDHNKISALREHLLERFPWMKLEEDGSDWKVCVGAINSTIRKFRYERKMGIKRGIR</sequence>
<evidence type="ECO:0000256" key="1">
    <source>
        <dbReference type="ARBA" id="ARBA00004123"/>
    </source>
</evidence>
<dbReference type="InterPro" id="IPR000198">
    <property type="entry name" value="RhoGAP_dom"/>
</dbReference>
<dbReference type="Pfam" id="PF00620">
    <property type="entry name" value="RhoGAP"/>
    <property type="match status" value="1"/>
</dbReference>
<comment type="caution">
    <text evidence="6">The sequence shown here is derived from an EMBL/GenBank/DDBJ whole genome shotgun (WGS) entry which is preliminary data.</text>
</comment>
<keyword evidence="7" id="KW-1185">Reference proteome</keyword>